<evidence type="ECO:0000259" key="9">
    <source>
        <dbReference type="PROSITE" id="PS51123"/>
    </source>
</evidence>
<dbReference type="Gene3D" id="3.30.1330.60">
    <property type="entry name" value="OmpA-like domain"/>
    <property type="match status" value="1"/>
</dbReference>
<evidence type="ECO:0000313" key="10">
    <source>
        <dbReference type="EMBL" id="EWG10560.1"/>
    </source>
</evidence>
<feature type="region of interest" description="Disordered" evidence="8">
    <location>
        <begin position="67"/>
        <end position="88"/>
    </location>
</feature>
<reference evidence="10 11" key="2">
    <citation type="journal article" date="2016" name="Sci. Rep.">
        <title>A novel serine protease, Sep1, from Bacillus firmus DS-1 has nematicidal activity and degrades multiple intestinal-associated nematode proteins.</title>
        <authorList>
            <person name="Geng C."/>
            <person name="Nie X."/>
            <person name="Tang Z."/>
            <person name="Zhang Y."/>
            <person name="Lin J."/>
            <person name="Sun M."/>
            <person name="Peng D."/>
        </authorList>
    </citation>
    <scope>NUCLEOTIDE SEQUENCE [LARGE SCALE GENOMIC DNA]</scope>
    <source>
        <strain evidence="10 11">DS1</strain>
    </source>
</reference>
<evidence type="ECO:0000256" key="3">
    <source>
        <dbReference type="ARBA" id="ARBA00022475"/>
    </source>
</evidence>
<comment type="subcellular location">
    <subcellularLocation>
        <location evidence="1">Cell membrane</location>
        <topology evidence="1">Single-pass membrane protein</topology>
    </subcellularLocation>
</comment>
<feature type="domain" description="OmpA-like" evidence="9">
    <location>
        <begin position="115"/>
        <end position="236"/>
    </location>
</feature>
<keyword evidence="10" id="KW-0966">Cell projection</keyword>
<accession>W7KSQ0</accession>
<protein>
    <submittedName>
        <fullName evidence="10">Flagellar motor protein MotS</fullName>
    </submittedName>
</protein>
<dbReference type="PANTHER" id="PTHR30329:SF16">
    <property type="entry name" value="CHEMOTAXIS MOTB PROTEIN"/>
    <property type="match status" value="1"/>
</dbReference>
<name>W7KSQ0_CYTFI</name>
<dbReference type="NCBIfam" id="NF005382">
    <property type="entry name" value="PRK06925.1"/>
    <property type="match status" value="1"/>
</dbReference>
<dbReference type="InterPro" id="IPR050330">
    <property type="entry name" value="Bact_OuterMem_StrucFunc"/>
</dbReference>
<dbReference type="CDD" id="cd07185">
    <property type="entry name" value="OmpA_C-like"/>
    <property type="match status" value="1"/>
</dbReference>
<evidence type="ECO:0000256" key="2">
    <source>
        <dbReference type="ARBA" id="ARBA00008914"/>
    </source>
</evidence>
<evidence type="ECO:0000256" key="4">
    <source>
        <dbReference type="ARBA" id="ARBA00022692"/>
    </source>
</evidence>
<proteinExistence type="inferred from homology"/>
<dbReference type="GO" id="GO:0005886">
    <property type="term" value="C:plasma membrane"/>
    <property type="evidence" value="ECO:0007669"/>
    <property type="project" value="UniProtKB-SubCell"/>
</dbReference>
<dbReference type="OrthoDB" id="9815217at2"/>
<evidence type="ECO:0000256" key="5">
    <source>
        <dbReference type="ARBA" id="ARBA00022989"/>
    </source>
</evidence>
<dbReference type="RefSeq" id="WP_035330343.1">
    <property type="nucleotide sequence ID" value="NZ_APVL01000009.1"/>
</dbReference>
<dbReference type="PROSITE" id="PS51123">
    <property type="entry name" value="OMPA_2"/>
    <property type="match status" value="1"/>
</dbReference>
<keyword evidence="4" id="KW-0812">Transmembrane</keyword>
<dbReference type="Proteomes" id="UP000019270">
    <property type="component" value="Unassembled WGS sequence"/>
</dbReference>
<dbReference type="InterPro" id="IPR036737">
    <property type="entry name" value="OmpA-like_sf"/>
</dbReference>
<evidence type="ECO:0000313" key="11">
    <source>
        <dbReference type="Proteomes" id="UP000019270"/>
    </source>
</evidence>
<organism evidence="10 11">
    <name type="scientific">Cytobacillus firmus DS1</name>
    <dbReference type="NCBI Taxonomy" id="1307436"/>
    <lineage>
        <taxon>Bacteria</taxon>
        <taxon>Bacillati</taxon>
        <taxon>Bacillota</taxon>
        <taxon>Bacilli</taxon>
        <taxon>Bacillales</taxon>
        <taxon>Bacillaceae</taxon>
        <taxon>Cytobacillus</taxon>
    </lineage>
</organism>
<keyword evidence="10" id="KW-0969">Cilium</keyword>
<evidence type="ECO:0000256" key="7">
    <source>
        <dbReference type="PROSITE-ProRule" id="PRU00473"/>
    </source>
</evidence>
<dbReference type="InterPro" id="IPR025713">
    <property type="entry name" value="MotB-like_N_dom"/>
</dbReference>
<comment type="similarity">
    <text evidence="2">Belongs to the MotB family.</text>
</comment>
<gene>
    <name evidence="10" type="ORF">PBF_13609</name>
</gene>
<dbReference type="InterPro" id="IPR006665">
    <property type="entry name" value="OmpA-like"/>
</dbReference>
<comment type="caution">
    <text evidence="10">The sequence shown here is derived from an EMBL/GenBank/DDBJ whole genome shotgun (WGS) entry which is preliminary data.</text>
</comment>
<sequence length="242" mass="27627">MRRRRRSPEPPKGAPGWMVTFSDLVTLILVFFILLFSMSQIDLMKFQAISDSFRDRQVLDFQPSIIPAENQGEMEENTEKEDSGQSDSLDELQMEIQSFLDENGLDKVIVANRTERGVVLVLQEQVLFESGDASLIESSFPFLDKVGTLLAKMPNLVKVEGHTDDRPITTYRYPSNWELSAARASTVIRYLTEGHKLDSHRFMAVGYGETRPIVPNSGPENWEKNRRVEIIISDPKFNEENN</sequence>
<keyword evidence="5" id="KW-1133">Transmembrane helix</keyword>
<evidence type="ECO:0000256" key="1">
    <source>
        <dbReference type="ARBA" id="ARBA00004162"/>
    </source>
</evidence>
<dbReference type="EMBL" id="APVL01000009">
    <property type="protein sequence ID" value="EWG10560.1"/>
    <property type="molecule type" value="Genomic_DNA"/>
</dbReference>
<keyword evidence="3" id="KW-1003">Cell membrane</keyword>
<reference evidence="11" key="1">
    <citation type="submission" date="2013-03" db="EMBL/GenBank/DDBJ databases">
        <title>Draft genome sequence of Bacillus firmus DS1.</title>
        <authorList>
            <person name="Peng D."/>
            <person name="Zhu L."/>
            <person name="Sun M."/>
        </authorList>
    </citation>
    <scope>NUCLEOTIDE SEQUENCE [LARGE SCALE GENOMIC DNA]</scope>
    <source>
        <strain evidence="11">DS1</strain>
    </source>
</reference>
<keyword evidence="6 7" id="KW-0472">Membrane</keyword>
<keyword evidence="10" id="KW-0282">Flagellum</keyword>
<evidence type="ECO:0000256" key="6">
    <source>
        <dbReference type="ARBA" id="ARBA00023136"/>
    </source>
</evidence>
<dbReference type="eggNOG" id="COG1360">
    <property type="taxonomic scope" value="Bacteria"/>
</dbReference>
<dbReference type="Pfam" id="PF13677">
    <property type="entry name" value="MotB_plug"/>
    <property type="match status" value="1"/>
</dbReference>
<dbReference type="PANTHER" id="PTHR30329">
    <property type="entry name" value="STATOR ELEMENT OF FLAGELLAR MOTOR COMPLEX"/>
    <property type="match status" value="1"/>
</dbReference>
<dbReference type="PATRIC" id="fig|1307436.3.peg.2915"/>
<dbReference type="AlphaFoldDB" id="W7KSQ0"/>
<evidence type="ECO:0000256" key="8">
    <source>
        <dbReference type="SAM" id="MobiDB-lite"/>
    </source>
</evidence>
<dbReference type="SUPFAM" id="SSF103088">
    <property type="entry name" value="OmpA-like"/>
    <property type="match status" value="1"/>
</dbReference>
<dbReference type="Pfam" id="PF00691">
    <property type="entry name" value="OmpA"/>
    <property type="match status" value="1"/>
</dbReference>